<dbReference type="InterPro" id="IPR053235">
    <property type="entry name" value="Ser_Thr_kinase"/>
</dbReference>
<feature type="domain" description="FHA" evidence="2">
    <location>
        <begin position="23"/>
        <end position="72"/>
    </location>
</feature>
<dbReference type="GO" id="GO:0005737">
    <property type="term" value="C:cytoplasm"/>
    <property type="evidence" value="ECO:0007669"/>
    <property type="project" value="TreeGrafter"/>
</dbReference>
<dbReference type="SUPFAM" id="SSF56112">
    <property type="entry name" value="Protein kinase-like (PK-like)"/>
    <property type="match status" value="1"/>
</dbReference>
<keyword evidence="1" id="KW-0472">Membrane</keyword>
<gene>
    <name evidence="4" type="ORF">UABAM_03874</name>
</gene>
<dbReference type="Proteomes" id="UP000326354">
    <property type="component" value="Chromosome"/>
</dbReference>
<dbReference type="Pfam" id="PF00498">
    <property type="entry name" value="FHA"/>
    <property type="match status" value="1"/>
</dbReference>
<accession>A0A5S9F472</accession>
<dbReference type="PROSITE" id="PS50011">
    <property type="entry name" value="PROTEIN_KINASE_DOM"/>
    <property type="match status" value="1"/>
</dbReference>
<name>A0A5S9F472_UABAM</name>
<dbReference type="SUPFAM" id="SSF49879">
    <property type="entry name" value="SMAD/FHA domain"/>
    <property type="match status" value="1"/>
</dbReference>
<evidence type="ECO:0000259" key="2">
    <source>
        <dbReference type="PROSITE" id="PS50006"/>
    </source>
</evidence>
<keyword evidence="4" id="KW-0808">Transferase</keyword>
<dbReference type="CDD" id="cd14014">
    <property type="entry name" value="STKc_PknB_like"/>
    <property type="match status" value="1"/>
</dbReference>
<evidence type="ECO:0000259" key="3">
    <source>
        <dbReference type="PROSITE" id="PS50011"/>
    </source>
</evidence>
<dbReference type="EMBL" id="AP019860">
    <property type="protein sequence ID" value="BBM85505.1"/>
    <property type="molecule type" value="Genomic_DNA"/>
</dbReference>
<protein>
    <submittedName>
        <fullName evidence="4">Serine/threonine protein kinase</fullName>
    </submittedName>
</protein>
<dbReference type="Gene3D" id="1.10.510.10">
    <property type="entry name" value="Transferase(Phosphotransferase) domain 1"/>
    <property type="match status" value="1"/>
</dbReference>
<dbReference type="PROSITE" id="PS50006">
    <property type="entry name" value="FHA_DOMAIN"/>
    <property type="match status" value="1"/>
</dbReference>
<feature type="domain" description="Protein kinase" evidence="3">
    <location>
        <begin position="109"/>
        <end position="377"/>
    </location>
</feature>
<dbReference type="GO" id="GO:0005524">
    <property type="term" value="F:ATP binding"/>
    <property type="evidence" value="ECO:0007669"/>
    <property type="project" value="InterPro"/>
</dbReference>
<dbReference type="AlphaFoldDB" id="A0A5S9F472"/>
<evidence type="ECO:0000313" key="4">
    <source>
        <dbReference type="EMBL" id="BBM85505.1"/>
    </source>
</evidence>
<dbReference type="Gene3D" id="2.60.200.20">
    <property type="match status" value="1"/>
</dbReference>
<keyword evidence="1" id="KW-1133">Transmembrane helix</keyword>
<feature type="transmembrane region" description="Helical" evidence="1">
    <location>
        <begin position="409"/>
        <end position="428"/>
    </location>
</feature>
<proteinExistence type="predicted"/>
<dbReference type="KEGG" id="uam:UABAM_03874"/>
<dbReference type="InterPro" id="IPR011009">
    <property type="entry name" value="Kinase-like_dom_sf"/>
</dbReference>
<keyword evidence="4" id="KW-0418">Kinase</keyword>
<dbReference type="RefSeq" id="WP_173013425.1">
    <property type="nucleotide sequence ID" value="NZ_AP019860.1"/>
</dbReference>
<evidence type="ECO:0000313" key="5">
    <source>
        <dbReference type="Proteomes" id="UP000326354"/>
    </source>
</evidence>
<evidence type="ECO:0000256" key="1">
    <source>
        <dbReference type="SAM" id="Phobius"/>
    </source>
</evidence>
<dbReference type="InterPro" id="IPR000719">
    <property type="entry name" value="Prot_kinase_dom"/>
</dbReference>
<keyword evidence="1" id="KW-0812">Transmembrane</keyword>
<organism evidence="4 5">
    <name type="scientific">Uabimicrobium amorphum</name>
    <dbReference type="NCBI Taxonomy" id="2596890"/>
    <lineage>
        <taxon>Bacteria</taxon>
        <taxon>Pseudomonadati</taxon>
        <taxon>Planctomycetota</taxon>
        <taxon>Candidatus Uabimicrobiia</taxon>
        <taxon>Candidatus Uabimicrobiales</taxon>
        <taxon>Candidatus Uabimicrobiaceae</taxon>
        <taxon>Candidatus Uabimicrobium</taxon>
    </lineage>
</organism>
<reference evidence="4 5" key="1">
    <citation type="submission" date="2019-08" db="EMBL/GenBank/DDBJ databases">
        <title>Complete genome sequence of Candidatus Uab amorphum.</title>
        <authorList>
            <person name="Shiratori T."/>
            <person name="Suzuki S."/>
            <person name="Kakizawa Y."/>
            <person name="Ishida K."/>
        </authorList>
    </citation>
    <scope>NUCLEOTIDE SEQUENCE [LARGE SCALE GENOMIC DNA]</scope>
    <source>
        <strain evidence="4 5">SRT547</strain>
    </source>
</reference>
<dbReference type="GO" id="GO:0004674">
    <property type="term" value="F:protein serine/threonine kinase activity"/>
    <property type="evidence" value="ECO:0007669"/>
    <property type="project" value="UniProtKB-KW"/>
</dbReference>
<keyword evidence="4" id="KW-0723">Serine/threonine-protein kinase</keyword>
<dbReference type="PANTHER" id="PTHR24361">
    <property type="entry name" value="MITOGEN-ACTIVATED KINASE KINASE KINASE"/>
    <property type="match status" value="1"/>
</dbReference>
<keyword evidence="5" id="KW-1185">Reference proteome</keyword>
<dbReference type="SMART" id="SM00240">
    <property type="entry name" value="FHA"/>
    <property type="match status" value="1"/>
</dbReference>
<dbReference type="Pfam" id="PF00069">
    <property type="entry name" value="Pkinase"/>
    <property type="match status" value="1"/>
</dbReference>
<dbReference type="CDD" id="cd00060">
    <property type="entry name" value="FHA"/>
    <property type="match status" value="1"/>
</dbReference>
<sequence>MANLTVIVGENIGTVYKLKRQENVIGRASDVSCVLRDLRASRRHSCVTFERGAYYLLDMGSHNGTYLNGQKVAGKSKLKNDDKIGIGATVLTFSGSRSDAKKQDGLASYDILKEVKQNDTGDFSIARQKIVERDVLLWRISREVLNEDPQLSKTLQRDFLLQIRTVAQILHRNILILLDFGVSTHYLYCAFECADLKYNLRKYLEDNTPTMDEIINIGLQISTGLQFAHRQNVPHLHLTDKNILIEPENKRAVITELGISKFLSSATMTNSHGSTTTGILGVSAYIAPEQASGGQVSKKSDIYSLGCALYQLVTGTPPFQTKNMYELCTKHCNEEPPPIESKRPETPKALIELIKKCMNKKSENRPDIEKVITELSLVKQLVVYEKSVYSEEGKQYLRAKFGEKRLVRWWFLGPMISIALTVIFFFVARKLH</sequence>
<dbReference type="InterPro" id="IPR008984">
    <property type="entry name" value="SMAD_FHA_dom_sf"/>
</dbReference>
<dbReference type="InterPro" id="IPR000253">
    <property type="entry name" value="FHA_dom"/>
</dbReference>